<sequence>MLEGKGVVQTSDMPEKMQIQAMQCASQALDLYDVSDCTNIARHIKKEFDSFYGAGWQCVVGTNFGCFFTHAEGSFQAEIYFFFCG</sequence>
<dbReference type="EMBL" id="EF082652">
    <property type="protein sequence ID" value="ABK22007.1"/>
    <property type="molecule type" value="mRNA"/>
</dbReference>
<dbReference type="AlphaFoldDB" id="A9NMZ6"/>
<dbReference type="GO" id="GO:0005868">
    <property type="term" value="C:cytoplasmic dynein complex"/>
    <property type="evidence" value="ECO:0007669"/>
    <property type="project" value="TreeGrafter"/>
</dbReference>
<evidence type="ECO:0000256" key="1">
    <source>
        <dbReference type="RuleBase" id="RU365010"/>
    </source>
</evidence>
<dbReference type="PANTHER" id="PTHR11886:SF78">
    <property type="entry name" value="DYNEIN LIGHT CHAIN"/>
    <property type="match status" value="1"/>
</dbReference>
<name>A9NMZ6_PICSI</name>
<dbReference type="SMART" id="SM01375">
    <property type="entry name" value="Dynein_light"/>
    <property type="match status" value="1"/>
</dbReference>
<dbReference type="PANTHER" id="PTHR11886">
    <property type="entry name" value="DYNEIN LIGHT CHAIN"/>
    <property type="match status" value="1"/>
</dbReference>
<dbReference type="GO" id="GO:0045505">
    <property type="term" value="F:dynein intermediate chain binding"/>
    <property type="evidence" value="ECO:0007669"/>
    <property type="project" value="TreeGrafter"/>
</dbReference>
<dbReference type="SUPFAM" id="SSF54648">
    <property type="entry name" value="DLC"/>
    <property type="match status" value="1"/>
</dbReference>
<comment type="subcellular location">
    <subcellularLocation>
        <location evidence="1">Cytoplasm</location>
        <location evidence="1">Cytoskeleton</location>
    </subcellularLocation>
</comment>
<dbReference type="FunFam" id="3.30.740.10:FF:000004">
    <property type="entry name" value="Dynein light chain"/>
    <property type="match status" value="1"/>
</dbReference>
<keyword evidence="1" id="KW-0963">Cytoplasm</keyword>
<keyword evidence="1" id="KW-0493">Microtubule</keyword>
<dbReference type="InterPro" id="IPR037177">
    <property type="entry name" value="DLC_sf"/>
</dbReference>
<keyword evidence="1" id="KW-0243">Dynein</keyword>
<keyword evidence="1" id="KW-0505">Motor protein</keyword>
<accession>A9NMZ6</accession>
<comment type="similarity">
    <text evidence="1">Belongs to the dynein light chain family.</text>
</comment>
<reference evidence="2" key="1">
    <citation type="journal article" date="2008" name="BMC Genomics">
        <title>A conifer genomics resource of 200,000 spruce (Picea spp.) ESTs and 6,464 high-quality, sequence-finished full-length cDNAs for Sitka spruce (Picea sitchensis).</title>
        <authorList>
            <person name="Ralph S.G."/>
            <person name="Chun H.J."/>
            <person name="Kolosova N."/>
            <person name="Cooper D."/>
            <person name="Oddy C."/>
            <person name="Ritland C.E."/>
            <person name="Kirkpatrick R."/>
            <person name="Moore R."/>
            <person name="Barber S."/>
            <person name="Holt R.A."/>
            <person name="Jones S.J."/>
            <person name="Marra M.A."/>
            <person name="Douglas C.J."/>
            <person name="Ritland K."/>
            <person name="Bohlmann J."/>
        </authorList>
    </citation>
    <scope>NUCLEOTIDE SEQUENCE</scope>
    <source>
        <tissue evidence="2">Bark</tissue>
    </source>
</reference>
<dbReference type="Gene3D" id="3.30.740.10">
    <property type="entry name" value="Protein Inhibitor Of Neuronal Nitric Oxide Synthase"/>
    <property type="match status" value="1"/>
</dbReference>
<keyword evidence="1" id="KW-0206">Cytoskeleton</keyword>
<dbReference type="Pfam" id="PF01221">
    <property type="entry name" value="Dynein_light"/>
    <property type="match status" value="1"/>
</dbReference>
<protein>
    <recommendedName>
        <fullName evidence="1">Dynein light chain</fullName>
    </recommendedName>
</protein>
<evidence type="ECO:0000313" key="2">
    <source>
        <dbReference type="EMBL" id="ABK22007.1"/>
    </source>
</evidence>
<dbReference type="GO" id="GO:0007017">
    <property type="term" value="P:microtubule-based process"/>
    <property type="evidence" value="ECO:0007669"/>
    <property type="project" value="InterPro"/>
</dbReference>
<dbReference type="GO" id="GO:0005874">
    <property type="term" value="C:microtubule"/>
    <property type="evidence" value="ECO:0007669"/>
    <property type="project" value="UniProtKB-KW"/>
</dbReference>
<proteinExistence type="evidence at transcript level"/>
<dbReference type="InterPro" id="IPR001372">
    <property type="entry name" value="Dynein_light_chain_typ-1/2"/>
</dbReference>
<organism evidence="2">
    <name type="scientific">Picea sitchensis</name>
    <name type="common">Sitka spruce</name>
    <name type="synonym">Pinus sitchensis</name>
    <dbReference type="NCBI Taxonomy" id="3332"/>
    <lineage>
        <taxon>Eukaryota</taxon>
        <taxon>Viridiplantae</taxon>
        <taxon>Streptophyta</taxon>
        <taxon>Embryophyta</taxon>
        <taxon>Tracheophyta</taxon>
        <taxon>Spermatophyta</taxon>
        <taxon>Pinopsida</taxon>
        <taxon>Pinidae</taxon>
        <taxon>Conifers I</taxon>
        <taxon>Pinales</taxon>
        <taxon>Pinaceae</taxon>
        <taxon>Picea</taxon>
    </lineage>
</organism>